<dbReference type="AlphaFoldDB" id="A0AA39CVQ9"/>
<evidence type="ECO:0000313" key="2">
    <source>
        <dbReference type="EMBL" id="KAJ9627508.1"/>
    </source>
</evidence>
<organism evidence="2">
    <name type="scientific">Knufia peltigerae</name>
    <dbReference type="NCBI Taxonomy" id="1002370"/>
    <lineage>
        <taxon>Eukaryota</taxon>
        <taxon>Fungi</taxon>
        <taxon>Dikarya</taxon>
        <taxon>Ascomycota</taxon>
        <taxon>Pezizomycotina</taxon>
        <taxon>Eurotiomycetes</taxon>
        <taxon>Chaetothyriomycetidae</taxon>
        <taxon>Chaetothyriales</taxon>
        <taxon>Trichomeriaceae</taxon>
        <taxon>Knufia</taxon>
    </lineage>
</organism>
<reference evidence="2" key="1">
    <citation type="submission" date="2022-10" db="EMBL/GenBank/DDBJ databases">
        <title>Culturing micro-colonial fungi from biological soil crusts in the Mojave desert and describing Neophaeococcomyces mojavensis, and introducing the new genera and species Taxawa tesnikishii.</title>
        <authorList>
            <person name="Kurbessoian T."/>
            <person name="Stajich J.E."/>
        </authorList>
    </citation>
    <scope>NUCLEOTIDE SEQUENCE</scope>
    <source>
        <strain evidence="2">TK_35</strain>
    </source>
</reference>
<keyword evidence="1" id="KW-0472">Membrane</keyword>
<dbReference type="Gene3D" id="1.20.1280.290">
    <property type="match status" value="1"/>
</dbReference>
<feature type="transmembrane region" description="Helical" evidence="1">
    <location>
        <begin position="20"/>
        <end position="41"/>
    </location>
</feature>
<dbReference type="EMBL" id="JAPDRN010000077">
    <property type="protein sequence ID" value="KAJ9627508.1"/>
    <property type="molecule type" value="Genomic_DNA"/>
</dbReference>
<proteinExistence type="predicted"/>
<sequence>MATLVRQMIKQWQSPHPETVSRWLFIGQMTASTLFTIYSALLGATVFVVTNLLLLVTALIGQLLAWRRKRTATLPPPG</sequence>
<evidence type="ECO:0000256" key="1">
    <source>
        <dbReference type="SAM" id="Phobius"/>
    </source>
</evidence>
<gene>
    <name evidence="2" type="ORF">H2204_009735</name>
</gene>
<comment type="caution">
    <text evidence="2">The sequence shown here is derived from an EMBL/GenBank/DDBJ whole genome shotgun (WGS) entry which is preliminary data.</text>
</comment>
<accession>A0AA39CVQ9</accession>
<feature type="transmembrane region" description="Helical" evidence="1">
    <location>
        <begin position="47"/>
        <end position="66"/>
    </location>
</feature>
<keyword evidence="1" id="KW-0812">Transmembrane</keyword>
<keyword evidence="1" id="KW-1133">Transmembrane helix</keyword>
<name>A0AA39CVQ9_9EURO</name>
<protein>
    <submittedName>
        <fullName evidence="2">Uncharacterized protein</fullName>
    </submittedName>
</protein>